<reference evidence="2 3" key="1">
    <citation type="submission" date="2020-04" db="EMBL/GenBank/DDBJ databases">
        <authorList>
            <person name="Zhang R."/>
            <person name="Schippers A."/>
        </authorList>
    </citation>
    <scope>NUCLEOTIDE SEQUENCE [LARGE SCALE GENOMIC DNA]</scope>
    <source>
        <strain evidence="2 3">DSM 109850</strain>
    </source>
</reference>
<comment type="caution">
    <text evidence="2">The sequence shown here is derived from an EMBL/GenBank/DDBJ whole genome shotgun (WGS) entry which is preliminary data.</text>
</comment>
<evidence type="ECO:0000313" key="3">
    <source>
        <dbReference type="Proteomes" id="UP000533476"/>
    </source>
</evidence>
<dbReference type="AlphaFoldDB" id="A0A7Y0Q4D0"/>
<keyword evidence="3" id="KW-1185">Reference proteome</keyword>
<accession>A0A7Y0Q4D0</accession>
<protein>
    <submittedName>
        <fullName evidence="2">Uncharacterized protein</fullName>
    </submittedName>
</protein>
<sequence length="193" mass="21078">MRLGTMPMRNLRRLTPKQLLAGGAVFGLAIIAVLILGRNWNPHAIGNMPGPVQQVLDTPTLSGNDIFINMLQVTGHQGDISRGILPGDYSWGPTSEPSDNVWYVDFEVPVNLSGIAKQLGYPPPVSRSSISSGNPESGNTVAFDDYVRIKPLPNEASDRLYFDPDTRMAKFSFKLDANGMVMDESWDAVTIDS</sequence>
<gene>
    <name evidence="2" type="ORF">HIJ39_12290</name>
</gene>
<keyword evidence="1" id="KW-0812">Transmembrane</keyword>
<evidence type="ECO:0000256" key="1">
    <source>
        <dbReference type="SAM" id="Phobius"/>
    </source>
</evidence>
<keyword evidence="1" id="KW-0472">Membrane</keyword>
<evidence type="ECO:0000313" key="2">
    <source>
        <dbReference type="EMBL" id="NMP23119.1"/>
    </source>
</evidence>
<organism evidence="2 3">
    <name type="scientific">Sulfobacillus harzensis</name>
    <dbReference type="NCBI Taxonomy" id="2729629"/>
    <lineage>
        <taxon>Bacteria</taxon>
        <taxon>Bacillati</taxon>
        <taxon>Bacillota</taxon>
        <taxon>Clostridia</taxon>
        <taxon>Eubacteriales</taxon>
        <taxon>Clostridiales Family XVII. Incertae Sedis</taxon>
        <taxon>Sulfobacillus</taxon>
    </lineage>
</organism>
<name>A0A7Y0Q4D0_9FIRM</name>
<feature type="transmembrane region" description="Helical" evidence="1">
    <location>
        <begin position="20"/>
        <end position="40"/>
    </location>
</feature>
<keyword evidence="1" id="KW-1133">Transmembrane helix</keyword>
<dbReference type="Proteomes" id="UP000533476">
    <property type="component" value="Unassembled WGS sequence"/>
</dbReference>
<dbReference type="RefSeq" id="WP_169100093.1">
    <property type="nucleotide sequence ID" value="NZ_JABBVZ010000040.1"/>
</dbReference>
<proteinExistence type="predicted"/>
<dbReference type="EMBL" id="JABBVZ010000040">
    <property type="protein sequence ID" value="NMP23119.1"/>
    <property type="molecule type" value="Genomic_DNA"/>
</dbReference>